<name>A0A0E9M274_9BACT</name>
<dbReference type="Proteomes" id="UP000032900">
    <property type="component" value="Unassembled WGS sequence"/>
</dbReference>
<dbReference type="PANTHER" id="PTHR31332">
    <property type="entry name" value="7-HYDROXYMETHYL CHLOROPHYLL A REDUCTASE, CHLOROPLASTIC"/>
    <property type="match status" value="1"/>
</dbReference>
<evidence type="ECO:0000313" key="4">
    <source>
        <dbReference type="Proteomes" id="UP000032900"/>
    </source>
</evidence>
<dbReference type="AlphaFoldDB" id="A0A0E9M274"/>
<dbReference type="EMBL" id="BAZW01000049">
    <property type="protein sequence ID" value="GAO31476.1"/>
    <property type="molecule type" value="Genomic_DNA"/>
</dbReference>
<dbReference type="GO" id="GO:0033354">
    <property type="term" value="P:chlorophyll cycle"/>
    <property type="evidence" value="ECO:0007669"/>
    <property type="project" value="TreeGrafter"/>
</dbReference>
<evidence type="ECO:0000313" key="3">
    <source>
        <dbReference type="EMBL" id="GAO31476.1"/>
    </source>
</evidence>
<proteinExistence type="predicted"/>
<keyword evidence="4" id="KW-1185">Reference proteome</keyword>
<organism evidence="3 4">
    <name type="scientific">Geofilum rubicundum JCM 15548</name>
    <dbReference type="NCBI Taxonomy" id="1236989"/>
    <lineage>
        <taxon>Bacteria</taxon>
        <taxon>Pseudomonadati</taxon>
        <taxon>Bacteroidota</taxon>
        <taxon>Bacteroidia</taxon>
        <taxon>Marinilabiliales</taxon>
        <taxon>Marinilabiliaceae</taxon>
        <taxon>Geofilum</taxon>
    </lineage>
</organism>
<dbReference type="Pfam" id="PF04422">
    <property type="entry name" value="FrhB_FdhB_N"/>
    <property type="match status" value="1"/>
</dbReference>
<comment type="caution">
    <text evidence="3">The sequence shown here is derived from an EMBL/GenBank/DDBJ whole genome shotgun (WGS) entry which is preliminary data.</text>
</comment>
<dbReference type="InterPro" id="IPR007516">
    <property type="entry name" value="Co_F420_Hydgase/DH_bsu_N"/>
</dbReference>
<dbReference type="PANTHER" id="PTHR31332:SF0">
    <property type="entry name" value="7-HYDROXYMETHYL CHLOROPHYLL A REDUCTASE, CHLOROPLASTIC"/>
    <property type="match status" value="1"/>
</dbReference>
<accession>A0A0E9M274</accession>
<evidence type="ECO:0000259" key="1">
    <source>
        <dbReference type="Pfam" id="PF04422"/>
    </source>
</evidence>
<protein>
    <submittedName>
        <fullName evidence="3">Coenzyme F420-dependent oxidoreductase</fullName>
    </submittedName>
</protein>
<feature type="domain" description="Coenzyme F420 hydrogenase/dehydrogenase beta subunit C-terminal" evidence="2">
    <location>
        <begin position="138"/>
        <end position="302"/>
    </location>
</feature>
<dbReference type="GO" id="GO:0090415">
    <property type="term" value="F:7-hydroxymethyl chlorophyll a reductase activity"/>
    <property type="evidence" value="ECO:0007669"/>
    <property type="project" value="TreeGrafter"/>
</dbReference>
<feature type="domain" description="Coenzyme F420 hydrogenase/dehydrogenase beta subunit N-terminal" evidence="1">
    <location>
        <begin position="53"/>
        <end position="127"/>
    </location>
</feature>
<dbReference type="InterPro" id="IPR045220">
    <property type="entry name" value="FRHB/FDHB/HCAR-like"/>
</dbReference>
<gene>
    <name evidence="3" type="ORF">JCM15548_13840</name>
</gene>
<dbReference type="Pfam" id="PF04432">
    <property type="entry name" value="FrhB_FdhB_C"/>
    <property type="match status" value="1"/>
</dbReference>
<evidence type="ECO:0000259" key="2">
    <source>
        <dbReference type="Pfam" id="PF04432"/>
    </source>
</evidence>
<dbReference type="InterPro" id="IPR007525">
    <property type="entry name" value="FrhB_FdhB_C"/>
</dbReference>
<sequence>MQEQSNGFLAPVITKSQVEQEDIILRVCPGVNIVNDQHFGKQDRIWGNVLGSYSGFSTSKHIRTRGSSGGIISAVAIFLLENDTVDAVLQVGGDFTDYRRNCLRVSKTRDEVLACSASRYAPSSVFKGILDVLLGSEDRYLFIGKPCDISGLKNFLNEYPQFKERFKFFVSIICAGIPSFHATQDVIDTFDQVRHPVRDLAYRGNGWPGFFSFLDANGNKFQMSYNDSWGKKLGKKLHFRCKICPDGIGLQADLAAGDAWETKDGYPDFAEREGQSLILLRTSRAVDLLRAMQHEEQVVLQTLPMEKIRSMQPYQYIRRSVVGSRVLATIIGKGILLNFKGMRIWNNLFSKSIASGFREFIGTLKRILIDKR</sequence>
<dbReference type="STRING" id="1236989.JCM15548_13840"/>
<reference evidence="3 4" key="1">
    <citation type="journal article" date="2015" name="Microbes Environ.">
        <title>Distribution and evolution of nitrogen fixation genes in the phylum bacteroidetes.</title>
        <authorList>
            <person name="Inoue J."/>
            <person name="Oshima K."/>
            <person name="Suda W."/>
            <person name="Sakamoto M."/>
            <person name="Iino T."/>
            <person name="Noda S."/>
            <person name="Hongoh Y."/>
            <person name="Hattori M."/>
            <person name="Ohkuma M."/>
        </authorList>
    </citation>
    <scope>NUCLEOTIDE SEQUENCE [LARGE SCALE GENOMIC DNA]</scope>
    <source>
        <strain evidence="3">JCM 15548</strain>
    </source>
</reference>